<keyword evidence="3" id="KW-0813">Transport</keyword>
<keyword evidence="5 8" id="KW-0812">Transmembrane</keyword>
<feature type="transmembrane region" description="Helical" evidence="8">
    <location>
        <begin position="75"/>
        <end position="93"/>
    </location>
</feature>
<organism evidence="10 11">
    <name type="scientific">Albidovulum sediminicola</name>
    <dbReference type="NCBI Taxonomy" id="2984331"/>
    <lineage>
        <taxon>Bacteria</taxon>
        <taxon>Pseudomonadati</taxon>
        <taxon>Pseudomonadota</taxon>
        <taxon>Alphaproteobacteria</taxon>
        <taxon>Rhodobacterales</taxon>
        <taxon>Paracoccaceae</taxon>
        <taxon>Albidovulum</taxon>
    </lineage>
</organism>
<evidence type="ECO:0000256" key="1">
    <source>
        <dbReference type="ARBA" id="ARBA00004651"/>
    </source>
</evidence>
<keyword evidence="11" id="KW-1185">Reference proteome</keyword>
<keyword evidence="4" id="KW-1003">Cell membrane</keyword>
<sequence>MTAEFRGIAALLAACIVWGMSPVYYRALSHVPPLEVLTHRALWSLALFAVWLGLKGRLREVGQLLAGSGRWLLMLAAFTIAINWFGYISAIQAGRTVEASLGFYIFPLIVVLLGVVFFQERLELAKIVSVALAAAAVVLLTWGLGTAPWIALFLGSTFAIYAAIKKRLGAGPVVSITVETLLLAPLALFWLWQTARTGTGHFGEDFATSAMLAFSGVITAVPLMLFSYASRQVSMAAFGLTQYLNPTLQFLCATVIFREPFTGWHLGAFALIWAAVAVYSLAGLRWPGRAGMT</sequence>
<evidence type="ECO:0000256" key="5">
    <source>
        <dbReference type="ARBA" id="ARBA00022692"/>
    </source>
</evidence>
<dbReference type="Proteomes" id="UP001652503">
    <property type="component" value="Unassembled WGS sequence"/>
</dbReference>
<proteinExistence type="inferred from homology"/>
<gene>
    <name evidence="10" type="primary">rarD</name>
    <name evidence="10" type="ORF">OE647_14075</name>
</gene>
<dbReference type="EMBL" id="JAOWLA010000013">
    <property type="protein sequence ID" value="MCV2865854.1"/>
    <property type="molecule type" value="Genomic_DNA"/>
</dbReference>
<comment type="subcellular location">
    <subcellularLocation>
        <location evidence="1">Cell membrane</location>
        <topology evidence="1">Multi-pass membrane protein</topology>
    </subcellularLocation>
</comment>
<evidence type="ECO:0000259" key="9">
    <source>
        <dbReference type="Pfam" id="PF00892"/>
    </source>
</evidence>
<dbReference type="PANTHER" id="PTHR22911">
    <property type="entry name" value="ACYL-MALONYL CONDENSING ENZYME-RELATED"/>
    <property type="match status" value="1"/>
</dbReference>
<dbReference type="RefSeq" id="WP_263722385.1">
    <property type="nucleotide sequence ID" value="NZ_JAOWLA010000013.1"/>
</dbReference>
<comment type="similarity">
    <text evidence="2">Belongs to the EamA transporter family.</text>
</comment>
<feature type="transmembrane region" description="Helical" evidence="8">
    <location>
        <begin position="212"/>
        <end position="229"/>
    </location>
</feature>
<feature type="transmembrane region" description="Helical" evidence="8">
    <location>
        <begin position="171"/>
        <end position="192"/>
    </location>
</feature>
<reference evidence="10 11" key="1">
    <citation type="submission" date="2022-10" db="EMBL/GenBank/DDBJ databases">
        <title>Defluviimonas sp. nov., isolated from ocean surface water.</title>
        <authorList>
            <person name="He W."/>
            <person name="Wang L."/>
            <person name="Zhang D.-F."/>
        </authorList>
    </citation>
    <scope>NUCLEOTIDE SEQUENCE [LARGE SCALE GENOMIC DNA]</scope>
    <source>
        <strain evidence="10 11">WL0075</strain>
    </source>
</reference>
<feature type="transmembrane region" description="Helical" evidence="8">
    <location>
        <begin position="263"/>
        <end position="284"/>
    </location>
</feature>
<evidence type="ECO:0000256" key="2">
    <source>
        <dbReference type="ARBA" id="ARBA00007362"/>
    </source>
</evidence>
<keyword evidence="7 8" id="KW-0472">Membrane</keyword>
<evidence type="ECO:0000256" key="3">
    <source>
        <dbReference type="ARBA" id="ARBA00022448"/>
    </source>
</evidence>
<evidence type="ECO:0000256" key="6">
    <source>
        <dbReference type="ARBA" id="ARBA00022989"/>
    </source>
</evidence>
<dbReference type="Pfam" id="PF00892">
    <property type="entry name" value="EamA"/>
    <property type="match status" value="1"/>
</dbReference>
<name>A0ABT2Z3Y8_9RHOB</name>
<evidence type="ECO:0000313" key="11">
    <source>
        <dbReference type="Proteomes" id="UP001652503"/>
    </source>
</evidence>
<dbReference type="NCBIfam" id="TIGR00688">
    <property type="entry name" value="rarD"/>
    <property type="match status" value="1"/>
</dbReference>
<dbReference type="SUPFAM" id="SSF103481">
    <property type="entry name" value="Multidrug resistance efflux transporter EmrE"/>
    <property type="match status" value="2"/>
</dbReference>
<accession>A0ABT2Z3Y8</accession>
<feature type="transmembrane region" description="Helical" evidence="8">
    <location>
        <begin position="99"/>
        <end position="117"/>
    </location>
</feature>
<evidence type="ECO:0000256" key="8">
    <source>
        <dbReference type="SAM" id="Phobius"/>
    </source>
</evidence>
<comment type="caution">
    <text evidence="10">The sequence shown here is derived from an EMBL/GenBank/DDBJ whole genome shotgun (WGS) entry which is preliminary data.</text>
</comment>
<feature type="domain" description="EamA" evidence="9">
    <location>
        <begin position="6"/>
        <end position="141"/>
    </location>
</feature>
<evidence type="ECO:0000313" key="10">
    <source>
        <dbReference type="EMBL" id="MCV2865854.1"/>
    </source>
</evidence>
<protein>
    <submittedName>
        <fullName evidence="10">EamA family transporter RarD</fullName>
    </submittedName>
</protein>
<dbReference type="InterPro" id="IPR037185">
    <property type="entry name" value="EmrE-like"/>
</dbReference>
<dbReference type="InterPro" id="IPR000620">
    <property type="entry name" value="EamA_dom"/>
</dbReference>
<feature type="transmembrane region" description="Helical" evidence="8">
    <location>
        <begin position="236"/>
        <end position="257"/>
    </location>
</feature>
<feature type="transmembrane region" description="Helical" evidence="8">
    <location>
        <begin position="7"/>
        <end position="25"/>
    </location>
</feature>
<dbReference type="PANTHER" id="PTHR22911:SF137">
    <property type="entry name" value="SOLUTE CARRIER FAMILY 35 MEMBER G2-RELATED"/>
    <property type="match status" value="1"/>
</dbReference>
<keyword evidence="6 8" id="KW-1133">Transmembrane helix</keyword>
<dbReference type="InterPro" id="IPR004626">
    <property type="entry name" value="RarD"/>
</dbReference>
<evidence type="ECO:0000256" key="7">
    <source>
        <dbReference type="ARBA" id="ARBA00023136"/>
    </source>
</evidence>
<evidence type="ECO:0000256" key="4">
    <source>
        <dbReference type="ARBA" id="ARBA00022475"/>
    </source>
</evidence>